<evidence type="ECO:0000313" key="1">
    <source>
        <dbReference type="EMBL" id="UWZ58352.1"/>
    </source>
</evidence>
<name>A0A9Q9ILH5_9ACTN</name>
<keyword evidence="2" id="KW-1185">Reference proteome</keyword>
<protein>
    <submittedName>
        <fullName evidence="1">Uncharacterized protein</fullName>
    </submittedName>
</protein>
<proteinExistence type="predicted"/>
<evidence type="ECO:0000313" key="2">
    <source>
        <dbReference type="Proteomes" id="UP001058003"/>
    </source>
</evidence>
<dbReference type="AlphaFoldDB" id="A0A9Q9ILH5"/>
<accession>A0A9Q9ILH5</accession>
<dbReference type="OrthoDB" id="4308386at2"/>
<dbReference type="EMBL" id="CP073767">
    <property type="protein sequence ID" value="UWZ58352.1"/>
    <property type="molecule type" value="Genomic_DNA"/>
</dbReference>
<sequence>MASPLFSTVEELAGLVREPDLDRLVVLGQRLLDESRGLAPDELTAAVGELTEVLKVGPYGEFARLALVARSFVLRGGSPLPLVPEVVPWIVRVLALRVLLSQAWPTVRRWRWPKTPPDPASDRVPEWGDFVARCKANADRFDLTDAGAVAMARSWRDIDPWLRLLHTAMERQEFRGAVAPLLPELTDLVDQLTDELHTADCIAGLARVLDNASLVVLDADSGRGYRLTMSGIGDNCQLHTLLADRLIGDPADGLILGLRPQPAWVAAASTGPAETPSPDHTLRRFRLFDGTGAYVSPQGRPSDIAERDGVRVLVVHPARGNHGWLHGRRFVNMVPTLALDEIMTPADAAAWHASITPARQDDFLGP</sequence>
<reference evidence="1" key="1">
    <citation type="submission" date="2021-04" db="EMBL/GenBank/DDBJ databases">
        <title>Dactylosporangium aurantiacum NRRL B-8018 full assembly.</title>
        <authorList>
            <person name="Hartkoorn R.C."/>
            <person name="Beaudoing E."/>
            <person name="Hot D."/>
        </authorList>
    </citation>
    <scope>NUCLEOTIDE SEQUENCE</scope>
    <source>
        <strain evidence="1">NRRL B-8018</strain>
    </source>
</reference>
<gene>
    <name evidence="1" type="ORF">Daura_20535</name>
</gene>
<dbReference type="RefSeq" id="WP_052388436.1">
    <property type="nucleotide sequence ID" value="NZ_CP073767.1"/>
</dbReference>
<dbReference type="KEGG" id="daur:Daura_20535"/>
<organism evidence="1 2">
    <name type="scientific">Dactylosporangium aurantiacum</name>
    <dbReference type="NCBI Taxonomy" id="35754"/>
    <lineage>
        <taxon>Bacteria</taxon>
        <taxon>Bacillati</taxon>
        <taxon>Actinomycetota</taxon>
        <taxon>Actinomycetes</taxon>
        <taxon>Micromonosporales</taxon>
        <taxon>Micromonosporaceae</taxon>
        <taxon>Dactylosporangium</taxon>
    </lineage>
</organism>
<dbReference type="Proteomes" id="UP001058003">
    <property type="component" value="Chromosome"/>
</dbReference>